<evidence type="ECO:0000313" key="3">
    <source>
        <dbReference type="Proteomes" id="UP000182229"/>
    </source>
</evidence>
<dbReference type="RefSeq" id="WP_071896370.1">
    <property type="nucleotide sequence ID" value="NZ_MPIN01000001.1"/>
</dbReference>
<dbReference type="STRING" id="83449.BON30_03470"/>
<dbReference type="Proteomes" id="UP000182229">
    <property type="component" value="Unassembled WGS sequence"/>
</dbReference>
<feature type="compositionally biased region" description="Pro residues" evidence="1">
    <location>
        <begin position="52"/>
        <end position="64"/>
    </location>
</feature>
<dbReference type="EMBL" id="MPIN01000001">
    <property type="protein sequence ID" value="OJH42279.1"/>
    <property type="molecule type" value="Genomic_DNA"/>
</dbReference>
<feature type="compositionally biased region" description="Basic and acidic residues" evidence="1">
    <location>
        <begin position="1"/>
        <end position="27"/>
    </location>
</feature>
<gene>
    <name evidence="2" type="ORF">BON30_03470</name>
</gene>
<reference evidence="3" key="1">
    <citation type="submission" date="2016-11" db="EMBL/GenBank/DDBJ databases">
        <authorList>
            <person name="Shukria A."/>
            <person name="Stevens D.C."/>
        </authorList>
    </citation>
    <scope>NUCLEOTIDE SEQUENCE [LARGE SCALE GENOMIC DNA]</scope>
    <source>
        <strain evidence="3">Cbfe23</strain>
    </source>
</reference>
<protein>
    <submittedName>
        <fullName evidence="2">Uncharacterized protein</fullName>
    </submittedName>
</protein>
<evidence type="ECO:0000313" key="2">
    <source>
        <dbReference type="EMBL" id="OJH42279.1"/>
    </source>
</evidence>
<feature type="region of interest" description="Disordered" evidence="1">
    <location>
        <begin position="1"/>
        <end position="64"/>
    </location>
</feature>
<dbReference type="AlphaFoldDB" id="A0A1L9BJ67"/>
<organism evidence="2 3">
    <name type="scientific">Cystobacter ferrugineus</name>
    <dbReference type="NCBI Taxonomy" id="83449"/>
    <lineage>
        <taxon>Bacteria</taxon>
        <taxon>Pseudomonadati</taxon>
        <taxon>Myxococcota</taxon>
        <taxon>Myxococcia</taxon>
        <taxon>Myxococcales</taxon>
        <taxon>Cystobacterineae</taxon>
        <taxon>Archangiaceae</taxon>
        <taxon>Cystobacter</taxon>
    </lineage>
</organism>
<sequence>MDYDKKPGRTSKVKEALKRDLEQTKHDLSHKKGRELNQDAGDTLKQAAGKEPIPPPYMPTPDKK</sequence>
<reference evidence="2 3" key="2">
    <citation type="submission" date="2016-12" db="EMBL/GenBank/DDBJ databases">
        <title>Draft Genome Sequence of Cystobacter ferrugineus Strain Cbfe23.</title>
        <authorList>
            <person name="Akbar S."/>
            <person name="Dowd S.E."/>
            <person name="Stevens D.C."/>
        </authorList>
    </citation>
    <scope>NUCLEOTIDE SEQUENCE [LARGE SCALE GENOMIC DNA]</scope>
    <source>
        <strain evidence="2 3">Cbfe23</strain>
    </source>
</reference>
<name>A0A1L9BJ67_9BACT</name>
<dbReference type="OrthoDB" id="276606at2"/>
<evidence type="ECO:0000256" key="1">
    <source>
        <dbReference type="SAM" id="MobiDB-lite"/>
    </source>
</evidence>
<comment type="caution">
    <text evidence="2">The sequence shown here is derived from an EMBL/GenBank/DDBJ whole genome shotgun (WGS) entry which is preliminary data.</text>
</comment>
<keyword evidence="3" id="KW-1185">Reference proteome</keyword>
<proteinExistence type="predicted"/>
<accession>A0A1L9BJ67</accession>